<name>A0ABW0ZWT0_9ACTN</name>
<comment type="caution">
    <text evidence="2">The sequence shown here is derived from an EMBL/GenBank/DDBJ whole genome shotgun (WGS) entry which is preliminary data.</text>
</comment>
<organism evidence="2 3">
    <name type="scientific">Actinomadura rugatobispora</name>
    <dbReference type="NCBI Taxonomy" id="1994"/>
    <lineage>
        <taxon>Bacteria</taxon>
        <taxon>Bacillati</taxon>
        <taxon>Actinomycetota</taxon>
        <taxon>Actinomycetes</taxon>
        <taxon>Streptosporangiales</taxon>
        <taxon>Thermomonosporaceae</taxon>
        <taxon>Actinomadura</taxon>
    </lineage>
</organism>
<keyword evidence="3" id="KW-1185">Reference proteome</keyword>
<feature type="compositionally biased region" description="Basic and acidic residues" evidence="1">
    <location>
        <begin position="10"/>
        <end position="20"/>
    </location>
</feature>
<accession>A0ABW0ZWT0</accession>
<evidence type="ECO:0008006" key="4">
    <source>
        <dbReference type="Google" id="ProtNLM"/>
    </source>
</evidence>
<evidence type="ECO:0000313" key="3">
    <source>
        <dbReference type="Proteomes" id="UP001596074"/>
    </source>
</evidence>
<protein>
    <recommendedName>
        <fullName evidence="4">DUF5709 domain-containing protein</fullName>
    </recommendedName>
</protein>
<evidence type="ECO:0000256" key="1">
    <source>
        <dbReference type="SAM" id="MobiDB-lite"/>
    </source>
</evidence>
<evidence type="ECO:0000313" key="2">
    <source>
        <dbReference type="EMBL" id="MFC5747142.1"/>
    </source>
</evidence>
<feature type="region of interest" description="Disordered" evidence="1">
    <location>
        <begin position="1"/>
        <end position="47"/>
    </location>
</feature>
<sequence>MSLPAEMDQVDVHPDVHRATEDDEEQVLRGLYGEPDPDGIYRGEEVS</sequence>
<dbReference type="RefSeq" id="WP_378282754.1">
    <property type="nucleotide sequence ID" value="NZ_JBHSON010000019.1"/>
</dbReference>
<proteinExistence type="predicted"/>
<gene>
    <name evidence="2" type="ORF">ACFPZN_16050</name>
</gene>
<reference evidence="3" key="1">
    <citation type="journal article" date="2019" name="Int. J. Syst. Evol. Microbiol.">
        <title>The Global Catalogue of Microorganisms (GCM) 10K type strain sequencing project: providing services to taxonomists for standard genome sequencing and annotation.</title>
        <authorList>
            <consortium name="The Broad Institute Genomics Platform"/>
            <consortium name="The Broad Institute Genome Sequencing Center for Infectious Disease"/>
            <person name="Wu L."/>
            <person name="Ma J."/>
        </authorList>
    </citation>
    <scope>NUCLEOTIDE SEQUENCE [LARGE SCALE GENOMIC DNA]</scope>
    <source>
        <strain evidence="3">KCTC 42087</strain>
    </source>
</reference>
<dbReference type="EMBL" id="JBHSON010000019">
    <property type="protein sequence ID" value="MFC5747142.1"/>
    <property type="molecule type" value="Genomic_DNA"/>
</dbReference>
<dbReference type="Proteomes" id="UP001596074">
    <property type="component" value="Unassembled WGS sequence"/>
</dbReference>